<comment type="caution">
    <text evidence="2">The sequence shown here is derived from an EMBL/GenBank/DDBJ whole genome shotgun (WGS) entry which is preliminary data.</text>
</comment>
<feature type="signal peptide" evidence="1">
    <location>
        <begin position="1"/>
        <end position="21"/>
    </location>
</feature>
<gene>
    <name evidence="2" type="ORF">SADUNF_Sadunf16G0079900</name>
</gene>
<dbReference type="AlphaFoldDB" id="A0A835MFZ0"/>
<organism evidence="2 3">
    <name type="scientific">Salix dunnii</name>
    <dbReference type="NCBI Taxonomy" id="1413687"/>
    <lineage>
        <taxon>Eukaryota</taxon>
        <taxon>Viridiplantae</taxon>
        <taxon>Streptophyta</taxon>
        <taxon>Embryophyta</taxon>
        <taxon>Tracheophyta</taxon>
        <taxon>Spermatophyta</taxon>
        <taxon>Magnoliopsida</taxon>
        <taxon>eudicotyledons</taxon>
        <taxon>Gunneridae</taxon>
        <taxon>Pentapetalae</taxon>
        <taxon>rosids</taxon>
        <taxon>fabids</taxon>
        <taxon>Malpighiales</taxon>
        <taxon>Salicaceae</taxon>
        <taxon>Saliceae</taxon>
        <taxon>Salix</taxon>
    </lineage>
</organism>
<keyword evidence="3" id="KW-1185">Reference proteome</keyword>
<sequence length="66" mass="7734">MKYMHGRLLIWLQVAIPSIKSLLSMYEFTSMDYLFHYGPSKEYATMSVKIVTFLPFIHTIKNTIST</sequence>
<keyword evidence="1" id="KW-0732">Signal</keyword>
<accession>A0A835MFZ0</accession>
<dbReference type="EMBL" id="JADGMS010000016">
    <property type="protein sequence ID" value="KAF9665032.1"/>
    <property type="molecule type" value="Genomic_DNA"/>
</dbReference>
<dbReference type="Proteomes" id="UP000657918">
    <property type="component" value="Chromosome 16"/>
</dbReference>
<name>A0A835MFZ0_9ROSI</name>
<evidence type="ECO:0000256" key="1">
    <source>
        <dbReference type="SAM" id="SignalP"/>
    </source>
</evidence>
<proteinExistence type="predicted"/>
<protein>
    <submittedName>
        <fullName evidence="2">Uncharacterized protein</fullName>
    </submittedName>
</protein>
<evidence type="ECO:0000313" key="3">
    <source>
        <dbReference type="Proteomes" id="UP000657918"/>
    </source>
</evidence>
<reference evidence="2 3" key="1">
    <citation type="submission" date="2020-10" db="EMBL/GenBank/DDBJ databases">
        <title>Plant Genome Project.</title>
        <authorList>
            <person name="Zhang R.-G."/>
        </authorList>
    </citation>
    <scope>NUCLEOTIDE SEQUENCE [LARGE SCALE GENOMIC DNA]</scope>
    <source>
        <strain evidence="2">FAFU-HL-1</strain>
        <tissue evidence="2">Leaf</tissue>
    </source>
</reference>
<evidence type="ECO:0000313" key="2">
    <source>
        <dbReference type="EMBL" id="KAF9665032.1"/>
    </source>
</evidence>
<feature type="chain" id="PRO_5032816052" evidence="1">
    <location>
        <begin position="22"/>
        <end position="66"/>
    </location>
</feature>